<dbReference type="PROSITE" id="PS51257">
    <property type="entry name" value="PROKAR_LIPOPROTEIN"/>
    <property type="match status" value="1"/>
</dbReference>
<dbReference type="SUPFAM" id="SSF53850">
    <property type="entry name" value="Periplasmic binding protein-like II"/>
    <property type="match status" value="1"/>
</dbReference>
<feature type="compositionally biased region" description="Low complexity" evidence="1">
    <location>
        <begin position="29"/>
        <end position="39"/>
    </location>
</feature>
<protein>
    <submittedName>
        <fullName evidence="3">ABC transporter substrate-binding protein</fullName>
    </submittedName>
</protein>
<reference evidence="3" key="1">
    <citation type="submission" date="2020-09" db="EMBL/GenBank/DDBJ databases">
        <title>Draft Genome Sequence of Paenibacillus sp. WST5.</title>
        <authorList>
            <person name="Bao Z."/>
        </authorList>
    </citation>
    <scope>NUCLEOTIDE SEQUENCE</scope>
    <source>
        <strain evidence="3">WST5</strain>
    </source>
</reference>
<dbReference type="Gene3D" id="3.40.190.10">
    <property type="entry name" value="Periplasmic binding protein-like II"/>
    <property type="match status" value="2"/>
</dbReference>
<organism evidence="3 4">
    <name type="scientific">Paenibacillus sedimenti</name>
    <dbReference type="NCBI Taxonomy" id="2770274"/>
    <lineage>
        <taxon>Bacteria</taxon>
        <taxon>Bacillati</taxon>
        <taxon>Bacillota</taxon>
        <taxon>Bacilli</taxon>
        <taxon>Bacillales</taxon>
        <taxon>Paenibacillaceae</taxon>
        <taxon>Paenibacillus</taxon>
    </lineage>
</organism>
<keyword evidence="4" id="KW-1185">Reference proteome</keyword>
<evidence type="ECO:0000256" key="1">
    <source>
        <dbReference type="SAM" id="MobiDB-lite"/>
    </source>
</evidence>
<proteinExistence type="predicted"/>
<name>A0A926KLY8_9BACL</name>
<feature type="signal peptide" evidence="2">
    <location>
        <begin position="1"/>
        <end position="32"/>
    </location>
</feature>
<dbReference type="PANTHER" id="PTHR43649:SF12">
    <property type="entry name" value="DIACETYLCHITOBIOSE BINDING PROTEIN DASA"/>
    <property type="match status" value="1"/>
</dbReference>
<dbReference type="InterPro" id="IPR050490">
    <property type="entry name" value="Bact_solute-bd_prot1"/>
</dbReference>
<feature type="region of interest" description="Disordered" evidence="1">
    <location>
        <begin position="29"/>
        <end position="53"/>
    </location>
</feature>
<dbReference type="AlphaFoldDB" id="A0A926KLY8"/>
<evidence type="ECO:0000313" key="4">
    <source>
        <dbReference type="Proteomes" id="UP000650466"/>
    </source>
</evidence>
<dbReference type="RefSeq" id="WP_188173281.1">
    <property type="nucleotide sequence ID" value="NZ_JACVVD010000002.1"/>
</dbReference>
<dbReference type="PANTHER" id="PTHR43649">
    <property type="entry name" value="ARABINOSE-BINDING PROTEIN-RELATED"/>
    <property type="match status" value="1"/>
</dbReference>
<feature type="chain" id="PRO_5037863163" evidence="2">
    <location>
        <begin position="33"/>
        <end position="563"/>
    </location>
</feature>
<dbReference type="Proteomes" id="UP000650466">
    <property type="component" value="Unassembled WGS sequence"/>
</dbReference>
<accession>A0A926KLY8</accession>
<comment type="caution">
    <text evidence="3">The sequence shown here is derived from an EMBL/GenBank/DDBJ whole genome shotgun (WGS) entry which is preliminary data.</text>
</comment>
<sequence>MKKRKALTTLTAVSLSIAMLALSACGTDTAPAATQTDQPKSTDTKATGQPATKKDPVTFTYFLNAPGDNVPEHTKLGDIITEKTGVTIKYERLVGEIEQKLGVMIAGGDYPDLIYGGDKMFKLVDAKALIPLEDLIEKHAPNLKKIYGPYWDRIKAADGHIYALPYAAPTGKPNKWVNAAFWVQKQVLKEAGYPKITTFDQYTALLRDYAKKHPKIDGADTIPFEILTYDWRNFTLTTAMQFLAGGPNDSRAMVNPETNQLTFYQTDENITKKYYSKLNDMYNEGMIDKEAFVMNYDQYLAKLSSGRVLGMFDQSWQFQDATAALKQQGKLDQMYAPLQLTFDESIKGDYLDTPMMNYGFGFGISVTCKDPVRAIQFADFMASDEMQILKNWGVKDQDYKVDDKGRFYRTQEQRDFFKVKENSKNWSGEVLYFWPGSAGTLPDGNNYDPGFQPEEIAAGYTETDKAILKSYGAMTYEDLFNPPNLKRKYFPIWSIELSDKAKVFDQKLNDINKKYPPQMVVAKSKADFDKSWNDYVGAVNKLDVAGWMDELTTKVKERQEKWK</sequence>
<evidence type="ECO:0000256" key="2">
    <source>
        <dbReference type="SAM" id="SignalP"/>
    </source>
</evidence>
<keyword evidence="2" id="KW-0732">Signal</keyword>
<dbReference type="EMBL" id="JACVVD010000002">
    <property type="protein sequence ID" value="MBD0379456.1"/>
    <property type="molecule type" value="Genomic_DNA"/>
</dbReference>
<gene>
    <name evidence="3" type="ORF">ICC18_04965</name>
</gene>
<evidence type="ECO:0000313" key="3">
    <source>
        <dbReference type="EMBL" id="MBD0379456.1"/>
    </source>
</evidence>